<dbReference type="InterPro" id="IPR011009">
    <property type="entry name" value="Kinase-like_dom_sf"/>
</dbReference>
<evidence type="ECO:0000256" key="2">
    <source>
        <dbReference type="ARBA" id="ARBA00008954"/>
    </source>
</evidence>
<sequence>MSEMALFSKAELSRPNLTSDDAADILGSVYGLKGELRELGSQQDRNFKVSIVNESYVLKISHSEYPRVELEAQNAILQHLGSKTDDSTDPAFVFPKVIPCSDGNLIGAARVGSENYHVRLLSFIEGETLTARNYLSGSAIESLGALAGCVARSLAHFSHVGTLRNSQWDLAHAEAVVPFLLQDEVQGAVAASIFAAMEQIKKRLEPIKAGLRVQVIHHDITDDNVVGHKELSGTVLPYAVIDFGDMTKSWLVAELATTCASLLHHGDKDPFSILPAVKAFHAICPLNTDELTALWPLIVARACVLLAASHQQLKLDPDNNYATANAAHERMIFDVATSVPFELMEKAIFCALGVDFETKCPAKIRSIIPSMDLASAKQVDLSIDNPQFVAGNWDASDAEHQILLEAAQSAGSSVTRYGEYRLTRTQVNSRTEPKSFAMHIAVCVPAGTEVVAPFECRVYCANGTLILRTGTLNLHIRGLDIIDGLAYSVASGDVLGKVRNEQNGFGIIGVQQSEIASEALSQFAKPSQSAAWSAVCPSPAAFLGLPTDIPSKTSSSLLDRRYRSLAGTQKHYYENPPQIERGWKEHLFDTQGRAYLDMVNNVTTIGHGHPRLAENVSKQWLKLNTNSRFHYSEVAAFSERLAALAPQGLDTVFLVNSGSEANDLALRLAWAWNGQRNIVSLLEAYHGWTVGSDAVSTSTADNPNALGTRPSWVHPVVSPNLYRGSMTSEQYIGAVLDKLLELDAKGDRLAGFICEPIYGNAGGIPLPAGYLKKVYQEVRSRGGLCIADEVQVGYGRTGHHFWGFEEQQVVPDVITIAKGMGNGHPLGAVITRKEIADALEKEGYFFSSAGGSPVSSVVGNTVLDIMEEEQLQANARNVGGHLKSRLEALKQQYALIGAVHGMGLYMGLEFVRDHVSLEPATEETMALCDRLLELGIIMQPTGDHLNIFKIKPPLCLTKDSADYFVDTLESVLKEAHQD</sequence>
<dbReference type="PROSITE" id="PS00600">
    <property type="entry name" value="AA_TRANSFER_CLASS_3"/>
    <property type="match status" value="1"/>
</dbReference>
<proteinExistence type="inferred from homology"/>
<dbReference type="SUPFAM" id="SSF56112">
    <property type="entry name" value="Protein kinase-like (PK-like)"/>
    <property type="match status" value="1"/>
</dbReference>
<dbReference type="Gene3D" id="3.40.640.10">
    <property type="entry name" value="Type I PLP-dependent aspartate aminotransferase-like (Major domain)"/>
    <property type="match status" value="1"/>
</dbReference>
<name>A0A5N1JW63_9HYPH</name>
<dbReference type="Gene3D" id="3.90.1200.10">
    <property type="match status" value="1"/>
</dbReference>
<gene>
    <name evidence="5" type="ORF">F3W84_13680</name>
</gene>
<dbReference type="InterPro" id="IPR005814">
    <property type="entry name" value="Aminotrans_3"/>
</dbReference>
<evidence type="ECO:0000313" key="6">
    <source>
        <dbReference type="Proteomes" id="UP000327108"/>
    </source>
</evidence>
<dbReference type="SUPFAM" id="SSF53383">
    <property type="entry name" value="PLP-dependent transferases"/>
    <property type="match status" value="1"/>
</dbReference>
<keyword evidence="3" id="KW-0663">Pyridoxal phosphate</keyword>
<feature type="domain" description="Aminoglycoside phosphotransferase" evidence="4">
    <location>
        <begin position="36"/>
        <end position="263"/>
    </location>
</feature>
<dbReference type="RefSeq" id="WP_151093927.1">
    <property type="nucleotide sequence ID" value="NZ_VYXQ01000012.1"/>
</dbReference>
<reference evidence="5 6" key="1">
    <citation type="submission" date="2019-09" db="EMBL/GenBank/DDBJ databases">
        <title>Biological control of the noxious weed angled onion (Allium triquetrum) thwarted by endophytic bacteria in Victoria, Australia.</title>
        <authorList>
            <person name="Tehranchian P."/>
            <person name="Adair R.J."/>
            <person name="Van T.H."/>
            <person name="Morrison P.D."/>
            <person name="Williams H."/>
            <person name="Lawrie A.C."/>
        </authorList>
    </citation>
    <scope>NUCLEOTIDE SEQUENCE [LARGE SCALE GENOMIC DNA]</scope>
    <source>
        <strain evidence="5 6">RPTAtOch1</strain>
    </source>
</reference>
<evidence type="ECO:0000256" key="3">
    <source>
        <dbReference type="ARBA" id="ARBA00022898"/>
    </source>
</evidence>
<dbReference type="CDD" id="cd00610">
    <property type="entry name" value="OAT_like"/>
    <property type="match status" value="1"/>
</dbReference>
<dbReference type="Gene3D" id="3.90.1150.10">
    <property type="entry name" value="Aspartate Aminotransferase, domain 1"/>
    <property type="match status" value="1"/>
</dbReference>
<dbReference type="InterPro" id="IPR015424">
    <property type="entry name" value="PyrdxlP-dep_Trfase"/>
</dbReference>
<dbReference type="InterPro" id="IPR002575">
    <property type="entry name" value="Aminoglycoside_PTrfase"/>
</dbReference>
<comment type="cofactor">
    <cofactor evidence="1">
        <name>pyridoxal 5'-phosphate</name>
        <dbReference type="ChEBI" id="CHEBI:597326"/>
    </cofactor>
</comment>
<evidence type="ECO:0000259" key="4">
    <source>
        <dbReference type="Pfam" id="PF01636"/>
    </source>
</evidence>
<dbReference type="InterPro" id="IPR015422">
    <property type="entry name" value="PyrdxlP-dep_Trfase_small"/>
</dbReference>
<dbReference type="NCBIfam" id="NF004800">
    <property type="entry name" value="PRK06149.1"/>
    <property type="match status" value="1"/>
</dbReference>
<dbReference type="EMBL" id="VYXQ01000012">
    <property type="protein sequence ID" value="KAA9367459.1"/>
    <property type="molecule type" value="Genomic_DNA"/>
</dbReference>
<organism evidence="5 6">
    <name type="scientific">Ochrobactrum quorumnocens</name>
    <dbReference type="NCBI Taxonomy" id="271865"/>
    <lineage>
        <taxon>Bacteria</taxon>
        <taxon>Pseudomonadati</taxon>
        <taxon>Pseudomonadota</taxon>
        <taxon>Alphaproteobacteria</taxon>
        <taxon>Hyphomicrobiales</taxon>
        <taxon>Brucellaceae</taxon>
        <taxon>Brucella/Ochrobactrum group</taxon>
        <taxon>Ochrobactrum</taxon>
    </lineage>
</organism>
<dbReference type="AlphaFoldDB" id="A0A5N1JW63"/>
<keyword evidence="5" id="KW-0808">Transferase</keyword>
<dbReference type="PANTHER" id="PTHR45688">
    <property type="match status" value="1"/>
</dbReference>
<dbReference type="Pfam" id="PF01636">
    <property type="entry name" value="APH"/>
    <property type="match status" value="1"/>
</dbReference>
<dbReference type="InterPro" id="IPR015421">
    <property type="entry name" value="PyrdxlP-dep_Trfase_major"/>
</dbReference>
<dbReference type="GO" id="GO:0030170">
    <property type="term" value="F:pyridoxal phosphate binding"/>
    <property type="evidence" value="ECO:0007669"/>
    <property type="project" value="InterPro"/>
</dbReference>
<comment type="similarity">
    <text evidence="2">Belongs to the class-III pyridoxal-phosphate-dependent aminotransferase family.</text>
</comment>
<dbReference type="GO" id="GO:0008483">
    <property type="term" value="F:transaminase activity"/>
    <property type="evidence" value="ECO:0007669"/>
    <property type="project" value="UniProtKB-KW"/>
</dbReference>
<keyword evidence="6" id="KW-1185">Reference proteome</keyword>
<comment type="caution">
    <text evidence="5">The sequence shown here is derived from an EMBL/GenBank/DDBJ whole genome shotgun (WGS) entry which is preliminary data.</text>
</comment>
<keyword evidence="5" id="KW-0032">Aminotransferase</keyword>
<dbReference type="Pfam" id="PF00202">
    <property type="entry name" value="Aminotran_3"/>
    <property type="match status" value="1"/>
</dbReference>
<dbReference type="Proteomes" id="UP000327108">
    <property type="component" value="Unassembled WGS sequence"/>
</dbReference>
<evidence type="ECO:0000256" key="1">
    <source>
        <dbReference type="ARBA" id="ARBA00001933"/>
    </source>
</evidence>
<evidence type="ECO:0000313" key="5">
    <source>
        <dbReference type="EMBL" id="KAA9367459.1"/>
    </source>
</evidence>
<accession>A0A5N1JW63</accession>
<protein>
    <submittedName>
        <fullName evidence="5">Aminotransferase</fullName>
    </submittedName>
</protein>
<dbReference type="InterPro" id="IPR049704">
    <property type="entry name" value="Aminotrans_3_PPA_site"/>
</dbReference>
<dbReference type="PANTHER" id="PTHR45688:SF13">
    <property type="entry name" value="ALANINE--GLYOXYLATE AMINOTRANSFERASE 2-LIKE"/>
    <property type="match status" value="1"/>
</dbReference>